<evidence type="ECO:0000313" key="3">
    <source>
        <dbReference type="Proteomes" id="UP000426265"/>
    </source>
</evidence>
<proteinExistence type="predicted"/>
<reference evidence="2 3" key="1">
    <citation type="submission" date="2019-11" db="EMBL/GenBank/DDBJ databases">
        <authorList>
            <person name="Jiao W.-B."/>
            <person name="Schneeberger K."/>
        </authorList>
    </citation>
    <scope>NUCLEOTIDE SEQUENCE [LARGE SCALE GENOMIC DNA]</scope>
    <source>
        <strain evidence="3">cv. An-1</strain>
    </source>
</reference>
<organism evidence="2 3">
    <name type="scientific">Arabidopsis thaliana</name>
    <name type="common">Mouse-ear cress</name>
    <dbReference type="NCBI Taxonomy" id="3702"/>
    <lineage>
        <taxon>Eukaryota</taxon>
        <taxon>Viridiplantae</taxon>
        <taxon>Streptophyta</taxon>
        <taxon>Embryophyta</taxon>
        <taxon>Tracheophyta</taxon>
        <taxon>Spermatophyta</taxon>
        <taxon>Magnoliopsida</taxon>
        <taxon>eudicotyledons</taxon>
        <taxon>Gunneridae</taxon>
        <taxon>Pentapetalae</taxon>
        <taxon>rosids</taxon>
        <taxon>malvids</taxon>
        <taxon>Brassicales</taxon>
        <taxon>Brassicaceae</taxon>
        <taxon>Camelineae</taxon>
        <taxon>Arabidopsis</taxon>
    </lineage>
</organism>
<feature type="compositionally biased region" description="Basic and acidic residues" evidence="1">
    <location>
        <begin position="75"/>
        <end position="87"/>
    </location>
</feature>
<evidence type="ECO:0000256" key="1">
    <source>
        <dbReference type="SAM" id="MobiDB-lite"/>
    </source>
</evidence>
<accession>A0A654EFT7</accession>
<gene>
    <name evidence="2" type="ORF">AN1_LOCUS3640</name>
</gene>
<sequence length="116" mass="13439">MYGQRESEGRSWGLPPNYEHWNLGYHSTESMDSSTAADGAEHIPLRPHPPNCRLASPIRSKMVSNVRVPSFNARQEPRPRTPREEHPQMNQDPRGMYQNHDLPTDYLPMLHEVPRN</sequence>
<evidence type="ECO:0000313" key="2">
    <source>
        <dbReference type="EMBL" id="VYS48157.1"/>
    </source>
</evidence>
<protein>
    <submittedName>
        <fullName evidence="2">Uncharacterized protein</fullName>
    </submittedName>
</protein>
<feature type="region of interest" description="Disordered" evidence="1">
    <location>
        <begin position="1"/>
        <end position="116"/>
    </location>
</feature>
<dbReference type="Proteomes" id="UP000426265">
    <property type="component" value="Unassembled WGS sequence"/>
</dbReference>
<feature type="compositionally biased region" description="Polar residues" evidence="1">
    <location>
        <begin position="25"/>
        <end position="36"/>
    </location>
</feature>
<name>A0A654EFT7_ARATH</name>
<dbReference type="EMBL" id="CACRSJ010000104">
    <property type="protein sequence ID" value="VYS48157.1"/>
    <property type="molecule type" value="Genomic_DNA"/>
</dbReference>
<dbReference type="AlphaFoldDB" id="A0A654EFT7"/>